<feature type="transmembrane region" description="Helical" evidence="1">
    <location>
        <begin position="39"/>
        <end position="64"/>
    </location>
</feature>
<dbReference type="AlphaFoldDB" id="A0A0F5K284"/>
<organism evidence="2 3">
    <name type="scientific">Robbsia andropogonis</name>
    <dbReference type="NCBI Taxonomy" id="28092"/>
    <lineage>
        <taxon>Bacteria</taxon>
        <taxon>Pseudomonadati</taxon>
        <taxon>Pseudomonadota</taxon>
        <taxon>Betaproteobacteria</taxon>
        <taxon>Burkholderiales</taxon>
        <taxon>Burkholderiaceae</taxon>
        <taxon>Robbsia</taxon>
    </lineage>
</organism>
<dbReference type="EMBL" id="LAQU01000005">
    <property type="protein sequence ID" value="KKB64231.1"/>
    <property type="molecule type" value="Genomic_DNA"/>
</dbReference>
<accession>A0A0F5K284</accession>
<proteinExistence type="predicted"/>
<keyword evidence="1" id="KW-1133">Transmembrane helix</keyword>
<name>A0A0F5K284_9BURK</name>
<evidence type="ECO:0000256" key="1">
    <source>
        <dbReference type="SAM" id="Phobius"/>
    </source>
</evidence>
<dbReference type="Proteomes" id="UP000033618">
    <property type="component" value="Unassembled WGS sequence"/>
</dbReference>
<dbReference type="RefSeq" id="WP_024904102.1">
    <property type="nucleotide sequence ID" value="NZ_CADFGU010000003.1"/>
</dbReference>
<gene>
    <name evidence="2" type="ORF">WM40_07005</name>
</gene>
<sequence length="67" mass="7351">MNRNMPWLVAIRRPFQADVGTRGPRAADGKAPRAKHPMLWFVMLYGGGVGVTLVVAMIFHVLVFSAA</sequence>
<protein>
    <submittedName>
        <fullName evidence="2">Uncharacterized protein</fullName>
    </submittedName>
</protein>
<evidence type="ECO:0000313" key="3">
    <source>
        <dbReference type="Proteomes" id="UP000033618"/>
    </source>
</evidence>
<dbReference type="PATRIC" id="fig|28092.6.peg.1655"/>
<keyword evidence="3" id="KW-1185">Reference proteome</keyword>
<evidence type="ECO:0000313" key="2">
    <source>
        <dbReference type="EMBL" id="KKB64231.1"/>
    </source>
</evidence>
<comment type="caution">
    <text evidence="2">The sequence shown here is derived from an EMBL/GenBank/DDBJ whole genome shotgun (WGS) entry which is preliminary data.</text>
</comment>
<keyword evidence="1" id="KW-0812">Transmembrane</keyword>
<dbReference type="STRING" id="28092.WM40_07005"/>
<reference evidence="2 3" key="1">
    <citation type="submission" date="2015-03" db="EMBL/GenBank/DDBJ databases">
        <title>Draft Genome Sequence of Burkholderia andropogonis type strain ICMP2807, isolated from Sorghum bicolor.</title>
        <authorList>
            <person name="Lopes-Santos L."/>
            <person name="Castro D.B."/>
            <person name="Ottoboni L.M."/>
            <person name="Park D."/>
            <person name="Weirc B.S."/>
            <person name="Destefano S.A."/>
        </authorList>
    </citation>
    <scope>NUCLEOTIDE SEQUENCE [LARGE SCALE GENOMIC DNA]</scope>
    <source>
        <strain evidence="2 3">ICMP2807</strain>
    </source>
</reference>
<keyword evidence="1" id="KW-0472">Membrane</keyword>